<dbReference type="InterPro" id="IPR017703">
    <property type="entry name" value="YgfZ/GCV_T_CS"/>
</dbReference>
<gene>
    <name evidence="2" type="ORF">CNF02_01745</name>
</gene>
<comment type="caution">
    <text evidence="2">The sequence shown here is derived from an EMBL/GenBank/DDBJ whole genome shotgun (WGS) entry which is preliminary data.</text>
</comment>
<dbReference type="PANTHER" id="PTHR22602:SF0">
    <property type="entry name" value="TRANSFERASE CAF17, MITOCHONDRIAL-RELATED"/>
    <property type="match status" value="1"/>
</dbReference>
<dbReference type="Pfam" id="PF01571">
    <property type="entry name" value="GCV_T"/>
    <property type="match status" value="1"/>
</dbReference>
<protein>
    <recommendedName>
        <fullName evidence="1">GCVT N-terminal domain-containing protein</fullName>
    </recommendedName>
</protein>
<dbReference type="Proteomes" id="UP000219329">
    <property type="component" value="Unassembled WGS sequence"/>
</dbReference>
<dbReference type="AlphaFoldDB" id="A0A2A5WH47"/>
<dbReference type="Gene3D" id="2.40.30.160">
    <property type="match status" value="1"/>
</dbReference>
<dbReference type="InterPro" id="IPR045179">
    <property type="entry name" value="YgfZ/GcvT"/>
</dbReference>
<feature type="domain" description="GCVT N-terminal" evidence="1">
    <location>
        <begin position="4"/>
        <end position="114"/>
    </location>
</feature>
<dbReference type="SUPFAM" id="SSF103025">
    <property type="entry name" value="Folate-binding domain"/>
    <property type="match status" value="1"/>
</dbReference>
<sequence>MNVINLNNYQFVRASGPDSKQFLQGQLSCNMESLKINSSLTGALCNIKGRVVSDFQVALIDDDCLLRTTSKIADVIIQTLAKYAVFSKVELSNDKSVLQVFGLIGPESVNYLQEKFGVLPEYPGNCVNNELGTLIRSPGTVARFEFWCKDEAMITEIANQTVSGHASNQWQHEDVRAGIVHIDTTRSEDYTPQLLNYDISGVIDFNKGCYTGQEVIARMFYRGKPKKRLYLLASDNPLNSESKLLQLNADDIKPAEILSIGNSAEDSGEPSLVLAILDTEAVEGDWKFALSDHSESFLQIQSLPYSV</sequence>
<dbReference type="EMBL" id="NTJZ01000001">
    <property type="protein sequence ID" value="PDH35456.1"/>
    <property type="molecule type" value="Genomic_DNA"/>
</dbReference>
<evidence type="ECO:0000313" key="2">
    <source>
        <dbReference type="EMBL" id="PDH35456.1"/>
    </source>
</evidence>
<dbReference type="Gene3D" id="3.30.70.1400">
    <property type="entry name" value="Aminomethyltransferase beta-barrel domains"/>
    <property type="match status" value="1"/>
</dbReference>
<dbReference type="GO" id="GO:0016226">
    <property type="term" value="P:iron-sulfur cluster assembly"/>
    <property type="evidence" value="ECO:0007669"/>
    <property type="project" value="TreeGrafter"/>
</dbReference>
<evidence type="ECO:0000313" key="3">
    <source>
        <dbReference type="Proteomes" id="UP000219329"/>
    </source>
</evidence>
<organism evidence="2 3">
    <name type="scientific">OM182 bacterium MED-G28</name>
    <dbReference type="NCBI Taxonomy" id="1986256"/>
    <lineage>
        <taxon>Bacteria</taxon>
        <taxon>Pseudomonadati</taxon>
        <taxon>Pseudomonadota</taxon>
        <taxon>Gammaproteobacteria</taxon>
        <taxon>OMG group</taxon>
        <taxon>OM182 clade</taxon>
    </lineage>
</organism>
<dbReference type="NCBIfam" id="TIGR03317">
    <property type="entry name" value="ygfZ_signature"/>
    <property type="match status" value="1"/>
</dbReference>
<name>A0A2A5WH47_9GAMM</name>
<evidence type="ECO:0000259" key="1">
    <source>
        <dbReference type="Pfam" id="PF01571"/>
    </source>
</evidence>
<reference evidence="2 3" key="1">
    <citation type="submission" date="2017-08" db="EMBL/GenBank/DDBJ databases">
        <title>Fine stratification of microbial communities through a metagenomic profile of the photic zone.</title>
        <authorList>
            <person name="Haro-Moreno J.M."/>
            <person name="Lopez-Perez M."/>
            <person name="De La Torre J."/>
            <person name="Picazo A."/>
            <person name="Camacho A."/>
            <person name="Rodriguez-Valera F."/>
        </authorList>
    </citation>
    <scope>NUCLEOTIDE SEQUENCE [LARGE SCALE GENOMIC DNA]</scope>
    <source>
        <strain evidence="2">MED-G28</strain>
    </source>
</reference>
<dbReference type="Gene3D" id="3.30.70.1630">
    <property type="match status" value="1"/>
</dbReference>
<proteinExistence type="predicted"/>
<accession>A0A2A5WH47</accession>
<dbReference type="InterPro" id="IPR006222">
    <property type="entry name" value="GCVT_N"/>
</dbReference>
<dbReference type="PANTHER" id="PTHR22602">
    <property type="entry name" value="TRANSFERASE CAF17, MITOCHONDRIAL-RELATED"/>
    <property type="match status" value="1"/>
</dbReference>